<dbReference type="InterPro" id="IPR005598">
    <property type="entry name" value="ATP_synth_I"/>
</dbReference>
<reference evidence="7 8" key="1">
    <citation type="submission" date="2020-07" db="EMBL/GenBank/DDBJ databases">
        <title>Genomic diversity of species in the Neisseriaceae family.</title>
        <authorList>
            <person name="Vincent A.T."/>
            <person name="Bernet E."/>
            <person name="Veyrier F.J."/>
        </authorList>
    </citation>
    <scope>NUCLEOTIDE SEQUENCE [LARGE SCALE GENOMIC DNA]</scope>
    <source>
        <strain evidence="7 8">DSM 22244</strain>
    </source>
</reference>
<organism evidence="7 8">
    <name type="scientific">Neisseria shayeganii</name>
    <dbReference type="NCBI Taxonomy" id="607712"/>
    <lineage>
        <taxon>Bacteria</taxon>
        <taxon>Pseudomonadati</taxon>
        <taxon>Pseudomonadota</taxon>
        <taxon>Betaproteobacteria</taxon>
        <taxon>Neisseriales</taxon>
        <taxon>Neisseriaceae</taxon>
        <taxon>Neisseria</taxon>
    </lineage>
</organism>
<keyword evidence="3 6" id="KW-0812">Transmembrane</keyword>
<evidence type="ECO:0000256" key="3">
    <source>
        <dbReference type="ARBA" id="ARBA00022692"/>
    </source>
</evidence>
<feature type="transmembrane region" description="Helical" evidence="6">
    <location>
        <begin position="61"/>
        <end position="85"/>
    </location>
</feature>
<feature type="transmembrane region" description="Helical" evidence="6">
    <location>
        <begin position="91"/>
        <end position="110"/>
    </location>
</feature>
<feature type="transmembrane region" description="Helical" evidence="6">
    <location>
        <begin position="27"/>
        <end position="49"/>
    </location>
</feature>
<keyword evidence="2" id="KW-1003">Cell membrane</keyword>
<protein>
    <submittedName>
        <fullName evidence="7">ATP synthase subunit I</fullName>
    </submittedName>
</protein>
<dbReference type="EMBL" id="CP059567">
    <property type="protein sequence ID" value="QMT40714.1"/>
    <property type="molecule type" value="Genomic_DNA"/>
</dbReference>
<proteinExistence type="predicted"/>
<keyword evidence="4 6" id="KW-1133">Transmembrane helix</keyword>
<dbReference type="Pfam" id="PF03899">
    <property type="entry name" value="ATP-synt_I"/>
    <property type="match status" value="1"/>
</dbReference>
<evidence type="ECO:0000313" key="8">
    <source>
        <dbReference type="Proteomes" id="UP000514752"/>
    </source>
</evidence>
<dbReference type="AlphaFoldDB" id="A0A7D7NGA6"/>
<evidence type="ECO:0000256" key="2">
    <source>
        <dbReference type="ARBA" id="ARBA00022475"/>
    </source>
</evidence>
<dbReference type="Proteomes" id="UP000514752">
    <property type="component" value="Chromosome"/>
</dbReference>
<sequence>MAVTVCLQFVFMLLVAAVAWFWGGQQFAVSAVMGGLAYIIPTIFTVLILSVLKPFPLLAGVGFLIGEGLKIVLALIIMLLLFYFWHQQIAFIPFFAGLVAVSHLVFLISWKVQRNGK</sequence>
<keyword evidence="5 6" id="KW-0472">Membrane</keyword>
<dbReference type="GO" id="GO:0005886">
    <property type="term" value="C:plasma membrane"/>
    <property type="evidence" value="ECO:0007669"/>
    <property type="project" value="UniProtKB-SubCell"/>
</dbReference>
<gene>
    <name evidence="7" type="ORF">H3L94_01215</name>
</gene>
<evidence type="ECO:0000313" key="7">
    <source>
        <dbReference type="EMBL" id="QMT40714.1"/>
    </source>
</evidence>
<evidence type="ECO:0000256" key="4">
    <source>
        <dbReference type="ARBA" id="ARBA00022989"/>
    </source>
</evidence>
<evidence type="ECO:0000256" key="6">
    <source>
        <dbReference type="SAM" id="Phobius"/>
    </source>
</evidence>
<name>A0A7D7NGA6_9NEIS</name>
<dbReference type="KEGG" id="nsg:H3L94_01215"/>
<evidence type="ECO:0000256" key="5">
    <source>
        <dbReference type="ARBA" id="ARBA00023136"/>
    </source>
</evidence>
<evidence type="ECO:0000256" key="1">
    <source>
        <dbReference type="ARBA" id="ARBA00004651"/>
    </source>
</evidence>
<dbReference type="RefSeq" id="WP_182122340.1">
    <property type="nucleotide sequence ID" value="NZ_CP059567.1"/>
</dbReference>
<comment type="subcellular location">
    <subcellularLocation>
        <location evidence="1">Cell membrane</location>
        <topology evidence="1">Multi-pass membrane protein</topology>
    </subcellularLocation>
</comment>
<accession>A0A7D7NGA6</accession>